<organism evidence="2 3">
    <name type="scientific">Candidatus Macondimonas diazotrophica</name>
    <dbReference type="NCBI Taxonomy" id="2305248"/>
    <lineage>
        <taxon>Bacteria</taxon>
        <taxon>Pseudomonadati</taxon>
        <taxon>Pseudomonadota</taxon>
        <taxon>Gammaproteobacteria</taxon>
        <taxon>Chromatiales</taxon>
        <taxon>Ectothiorhodospiraceae</taxon>
        <taxon>Candidatus Macondimonas</taxon>
    </lineage>
</organism>
<keyword evidence="1" id="KW-1133">Transmembrane helix</keyword>
<evidence type="ECO:0000313" key="2">
    <source>
        <dbReference type="EMBL" id="TFZ83571.1"/>
    </source>
</evidence>
<dbReference type="RefSeq" id="WP_135280988.1">
    <property type="nucleotide sequence ID" value="NZ_SRIO01000003.1"/>
</dbReference>
<gene>
    <name evidence="2" type="ORF">E4680_03475</name>
</gene>
<feature type="transmembrane region" description="Helical" evidence="1">
    <location>
        <begin position="38"/>
        <end position="59"/>
    </location>
</feature>
<keyword evidence="1" id="KW-0812">Transmembrane</keyword>
<dbReference type="GO" id="GO:0012505">
    <property type="term" value="C:endomembrane system"/>
    <property type="evidence" value="ECO:0007669"/>
    <property type="project" value="UniProtKB-SubCell"/>
</dbReference>
<feature type="transmembrane region" description="Helical" evidence="1">
    <location>
        <begin position="143"/>
        <end position="162"/>
    </location>
</feature>
<name>A0A4Z0FCI6_9GAMM</name>
<feature type="transmembrane region" description="Helical" evidence="1">
    <location>
        <begin position="71"/>
        <end position="93"/>
    </location>
</feature>
<accession>A0A4Z0FCI6</accession>
<feature type="transmembrane region" description="Helical" evidence="1">
    <location>
        <begin position="169"/>
        <end position="190"/>
    </location>
</feature>
<feature type="transmembrane region" description="Helical" evidence="1">
    <location>
        <begin position="12"/>
        <end position="31"/>
    </location>
</feature>
<dbReference type="PANTHER" id="PTHR30335:SF0">
    <property type="entry name" value="ION-TRANSLOCATING OXIDOREDUCTASE COMPLEX SUBUNIT A"/>
    <property type="match status" value="1"/>
</dbReference>
<sequence length="192" mass="19776">MDNWTTPFVATALLQNATLALGLGVSLALAAPARLEQVVIGCLLGIPLLTVVSALSYLLDVLWLHPQGWEVLRLPLVMGLTALLAQAAALMLRRQSGAVHRAGRTDPWLSLYWTLLGIALVLAPPPRSLGSALGMGMGTAGGAALVLIPFAALTAHLAAAAVPAPFRGLPIALVSLGVIALAFLGFNGLVKV</sequence>
<dbReference type="PANTHER" id="PTHR30335">
    <property type="entry name" value="INTEGRAL MEMBRANE PROTEIN OF SOXR-REDUCING COMPLEX"/>
    <property type="match status" value="1"/>
</dbReference>
<proteinExistence type="predicted"/>
<keyword evidence="1" id="KW-0472">Membrane</keyword>
<dbReference type="OrthoDB" id="9803631at2"/>
<feature type="transmembrane region" description="Helical" evidence="1">
    <location>
        <begin position="105"/>
        <end position="123"/>
    </location>
</feature>
<dbReference type="Proteomes" id="UP000297890">
    <property type="component" value="Unassembled WGS sequence"/>
</dbReference>
<dbReference type="AlphaFoldDB" id="A0A4Z0FCI6"/>
<evidence type="ECO:0000313" key="3">
    <source>
        <dbReference type="Proteomes" id="UP000297890"/>
    </source>
</evidence>
<comment type="caution">
    <text evidence="2">The sequence shown here is derived from an EMBL/GenBank/DDBJ whole genome shotgun (WGS) entry which is preliminary data.</text>
</comment>
<protein>
    <submittedName>
        <fullName evidence="2">Uncharacterized protein</fullName>
    </submittedName>
</protein>
<reference evidence="2 3" key="1">
    <citation type="journal article" date="2019" name="ISME J.">
        <title>Candidatus Macondimonas diazotrophica, a novel gammaproteobacterial genus dominating crude-oil-contaminated coastal sediments.</title>
        <authorList>
            <person name="Karthikeyan S."/>
            <person name="Konstantinidis K."/>
        </authorList>
    </citation>
    <scope>NUCLEOTIDE SEQUENCE [LARGE SCALE GENOMIC DNA]</scope>
    <source>
        <strain evidence="2 3">KTK01</strain>
    </source>
</reference>
<evidence type="ECO:0000256" key="1">
    <source>
        <dbReference type="SAM" id="Phobius"/>
    </source>
</evidence>
<dbReference type="EMBL" id="SRIO01000003">
    <property type="protein sequence ID" value="TFZ83571.1"/>
    <property type="molecule type" value="Genomic_DNA"/>
</dbReference>
<keyword evidence="3" id="KW-1185">Reference proteome</keyword>
<dbReference type="InterPro" id="IPR050133">
    <property type="entry name" value="NqrDE/RnfAE_oxidrdctase"/>
</dbReference>
<dbReference type="GO" id="GO:0005886">
    <property type="term" value="C:plasma membrane"/>
    <property type="evidence" value="ECO:0007669"/>
    <property type="project" value="TreeGrafter"/>
</dbReference>